<dbReference type="Gene3D" id="3.20.20.70">
    <property type="entry name" value="Aldolase class I"/>
    <property type="match status" value="1"/>
</dbReference>
<dbReference type="Pfam" id="PF03060">
    <property type="entry name" value="NMO"/>
    <property type="match status" value="1"/>
</dbReference>
<dbReference type="InterPro" id="IPR001227">
    <property type="entry name" value="Ac_transferase_dom_sf"/>
</dbReference>
<dbReference type="SMART" id="SM00827">
    <property type="entry name" value="PKS_AT"/>
    <property type="match status" value="2"/>
</dbReference>
<dbReference type="SUPFAM" id="SSF51412">
    <property type="entry name" value="Inosine monophosphate dehydrogenase (IMPDH)"/>
    <property type="match status" value="1"/>
</dbReference>
<dbReference type="GO" id="GO:0004314">
    <property type="term" value="F:[acyl-carrier-protein] S-malonyltransferase activity"/>
    <property type="evidence" value="ECO:0007669"/>
    <property type="project" value="UniProtKB-EC"/>
</dbReference>
<dbReference type="EC" id="2.3.1.39" evidence="1"/>
<dbReference type="SUPFAM" id="SSF52151">
    <property type="entry name" value="FabD/lysophospholipase-like"/>
    <property type="match status" value="2"/>
</dbReference>
<dbReference type="InterPro" id="IPR016036">
    <property type="entry name" value="Malonyl_transacylase_ACP-bd"/>
</dbReference>
<comment type="caution">
    <text evidence="6">The sequence shown here is derived from an EMBL/GenBank/DDBJ whole genome shotgun (WGS) entry which is preliminary data.</text>
</comment>
<dbReference type="SUPFAM" id="SSF55048">
    <property type="entry name" value="Probable ACP-binding domain of malonyl-CoA ACP transacylase"/>
    <property type="match status" value="1"/>
</dbReference>
<keyword evidence="3 6" id="KW-0012">Acyltransferase</keyword>
<evidence type="ECO:0000313" key="6">
    <source>
        <dbReference type="EMBL" id="MCW3483889.1"/>
    </source>
</evidence>
<protein>
    <recommendedName>
        <fullName evidence="1">[acyl-carrier-protein] S-malonyltransferase</fullName>
        <ecNumber evidence="1">2.3.1.39</ecNumber>
    </recommendedName>
</protein>
<comment type="catalytic activity">
    <reaction evidence="4">
        <text>holo-[ACP] + malonyl-CoA = malonyl-[ACP] + CoA</text>
        <dbReference type="Rhea" id="RHEA:41792"/>
        <dbReference type="Rhea" id="RHEA-COMP:9623"/>
        <dbReference type="Rhea" id="RHEA-COMP:9685"/>
        <dbReference type="ChEBI" id="CHEBI:57287"/>
        <dbReference type="ChEBI" id="CHEBI:57384"/>
        <dbReference type="ChEBI" id="CHEBI:64479"/>
        <dbReference type="ChEBI" id="CHEBI:78449"/>
        <dbReference type="EC" id="2.3.1.39"/>
    </reaction>
</comment>
<evidence type="ECO:0000259" key="5">
    <source>
        <dbReference type="SMART" id="SM00827"/>
    </source>
</evidence>
<organism evidence="6 7">
    <name type="scientific">Chitinophaga nivalis</name>
    <dbReference type="NCBI Taxonomy" id="2991709"/>
    <lineage>
        <taxon>Bacteria</taxon>
        <taxon>Pseudomonadati</taxon>
        <taxon>Bacteroidota</taxon>
        <taxon>Chitinophagia</taxon>
        <taxon>Chitinophagales</taxon>
        <taxon>Chitinophagaceae</taxon>
        <taxon>Chitinophaga</taxon>
    </lineage>
</organism>
<gene>
    <name evidence="6" type="primary">fabD</name>
    <name evidence="6" type="ORF">OL497_08295</name>
</gene>
<dbReference type="InterPro" id="IPR014179">
    <property type="entry name" value="PfaD-like_TIM-barrel"/>
</dbReference>
<evidence type="ECO:0000256" key="3">
    <source>
        <dbReference type="ARBA" id="ARBA00023315"/>
    </source>
</evidence>
<dbReference type="Pfam" id="PF21607">
    <property type="entry name" value="FabD_helical_ins"/>
    <property type="match status" value="1"/>
</dbReference>
<dbReference type="InterPro" id="IPR016035">
    <property type="entry name" value="Acyl_Trfase/lysoPLipase"/>
</dbReference>
<evidence type="ECO:0000256" key="4">
    <source>
        <dbReference type="ARBA" id="ARBA00048462"/>
    </source>
</evidence>
<dbReference type="PANTHER" id="PTHR42681">
    <property type="entry name" value="MALONYL-COA-ACYL CARRIER PROTEIN TRANSACYLASE, MITOCHONDRIAL"/>
    <property type="match status" value="1"/>
</dbReference>
<dbReference type="Gene3D" id="3.30.70.250">
    <property type="entry name" value="Malonyl-CoA ACP transacylase, ACP-binding"/>
    <property type="match status" value="1"/>
</dbReference>
<dbReference type="Gene3D" id="3.40.366.10">
    <property type="entry name" value="Malonyl-Coenzyme A Acyl Carrier Protein, domain 2"/>
    <property type="match status" value="2"/>
</dbReference>
<accession>A0ABT3IIV7</accession>
<evidence type="ECO:0000256" key="2">
    <source>
        <dbReference type="ARBA" id="ARBA00022679"/>
    </source>
</evidence>
<dbReference type="InterPro" id="IPR014043">
    <property type="entry name" value="Acyl_transferase_dom"/>
</dbReference>
<dbReference type="Proteomes" id="UP001207742">
    <property type="component" value="Unassembled WGS sequence"/>
</dbReference>
<dbReference type="InterPro" id="IPR013785">
    <property type="entry name" value="Aldolase_TIM"/>
</dbReference>
<dbReference type="InterPro" id="IPR049489">
    <property type="entry name" value="FabD-like_helical_ins"/>
</dbReference>
<evidence type="ECO:0000256" key="1">
    <source>
        <dbReference type="ARBA" id="ARBA00013258"/>
    </source>
</evidence>
<reference evidence="6 7" key="1">
    <citation type="submission" date="2022-10" db="EMBL/GenBank/DDBJ databases">
        <title>Chitinophaga nivalis PC15 sp. nov., isolated from Pyeongchang county, South Korea.</title>
        <authorList>
            <person name="Trinh H.N."/>
        </authorList>
    </citation>
    <scope>NUCLEOTIDE SEQUENCE [LARGE SCALE GENOMIC DNA]</scope>
    <source>
        <strain evidence="6 7">PC14</strain>
    </source>
</reference>
<dbReference type="Pfam" id="PF00698">
    <property type="entry name" value="Acyl_transf_1"/>
    <property type="match status" value="2"/>
</dbReference>
<dbReference type="InterPro" id="IPR004410">
    <property type="entry name" value="Malonyl_CoA-ACP_transAc_FabD"/>
</dbReference>
<dbReference type="NCBIfam" id="TIGR02814">
    <property type="entry name" value="pfaD_fam"/>
    <property type="match status" value="1"/>
</dbReference>
<dbReference type="PANTHER" id="PTHR42681:SF1">
    <property type="entry name" value="MALONYL-COA-ACYL CARRIER PROTEIN TRANSACYLASE, MITOCHONDRIAL"/>
    <property type="match status" value="1"/>
</dbReference>
<keyword evidence="7" id="KW-1185">Reference proteome</keyword>
<name>A0ABT3IIV7_9BACT</name>
<dbReference type="InterPro" id="IPR050858">
    <property type="entry name" value="Mal-CoA-ACP_Trans/PKS_FabD"/>
</dbReference>
<keyword evidence="2 6" id="KW-0808">Transferase</keyword>
<dbReference type="CDD" id="cd04742">
    <property type="entry name" value="NPD_FabD"/>
    <property type="match status" value="1"/>
</dbReference>
<evidence type="ECO:0000313" key="7">
    <source>
        <dbReference type="Proteomes" id="UP001207742"/>
    </source>
</evidence>
<dbReference type="EMBL" id="JAPDNS010000001">
    <property type="protein sequence ID" value="MCW3483889.1"/>
    <property type="molecule type" value="Genomic_DNA"/>
</dbReference>
<sequence>MSHKTVFMYAGQGSQYYQMGRALYEKEAVFRRHMDQLDQYHQQLTGTALCNIIYDESKKSTQPFAVTRFTHPAIFMVEYALTQTLLQRGIVPDIVVGASMGEFASAVQANILSPEAALEMVVQQARLITDTCEEGEMIAILDTPDLFPELQRVQPGISLVTINNDHHFVIAADKGSSITVRQYLGKRDITFQQLAVTHGFHAAAIAPAAAGFRSAVKNVTLRQPAGTFVSSVTGTVCKGPLPADYFWQAVSTPILFNEALTHILAGNSDDTFHLIDAGPSGTLANIAKRHPAIQSNTTVSAIINVFGNETAHLNKITPKSNVTMHTQSASLRQKTAYLFPGQGSQKKGMGAELFDEFPDLTEKASKILGYSIKTLCLENEDNNLAKTQYTQPALYVVNCLSFLKQQALDGMVPDYLAGHSLGEYCALFAAGVFDFETGLRLVKKRGELMAGMKGGKMAAVIGLKEEEISAVLTREGLTTIDIANLNTPHQIVISGPEQDVLSAQPFFEKAGCSAYVLLNVSGAFHSRMMADSREAFKGFLAQFNFAPVKIPVISNVWARPYDSAAIQQLLTDQITHPVKWTTSIRYLMGKQVENFVEIGPGTVLKNLCTKIMNEATPLIIAEEPAAPPAPVPVSVAAVAPAVPAPAASFTWPVMTAADFGCAEFKADYNLKYAYVSGAMVRGIASRQLVVKMGKAGLMGFFGSGGVPLAEVEQAIQFIQQSLQPHQAYGINLLHGSPENEMVDLLLKYKVRNVEAAAYMEITPALVRFRLKGLRQLPDGKIETDNRIMAKISRPEVAANFLSPAPEKIVQKLLATHSITAAEAQLARYIPMADDICVEADSGGHTDMGVASALIPAISRLRDEHMRQYAYKKKIRIGAAGGIGTPEAALAGFMLGADYILTGSINQCTVESGASEVVKDMLQDINVQDTEYAPAGDMFEMGAKIQVLKKGVFFPARANKLYDLYRNHNAIEEIDEKTKNQLETRYFKRRFSEIYEDVKKYFGPEEILRAENNPKQKMAFIFRWYFGYSSNLAIKGEVDHKTDFQVHCGPALGAFNQWVKGTALENWRNRHIDEISEKIMTEAAQLLNERCQRYFRDKLS</sequence>
<feature type="domain" description="Malonyl-CoA:ACP transacylase (MAT)" evidence="5">
    <location>
        <begin position="338"/>
        <end position="683"/>
    </location>
</feature>
<feature type="domain" description="Malonyl-CoA:ACP transacylase (MAT)" evidence="5">
    <location>
        <begin position="8"/>
        <end position="335"/>
    </location>
</feature>
<proteinExistence type="predicted"/>
<dbReference type="RefSeq" id="WP_264729408.1">
    <property type="nucleotide sequence ID" value="NZ_JAPDNR010000001.1"/>
</dbReference>
<dbReference type="NCBIfam" id="TIGR00128">
    <property type="entry name" value="fabD"/>
    <property type="match status" value="1"/>
</dbReference>